<organism evidence="3 4">
    <name type="scientific">Ovis ammon polii</name>
    <dbReference type="NCBI Taxonomy" id="230172"/>
    <lineage>
        <taxon>Eukaryota</taxon>
        <taxon>Metazoa</taxon>
        <taxon>Chordata</taxon>
        <taxon>Craniata</taxon>
        <taxon>Vertebrata</taxon>
        <taxon>Euteleostomi</taxon>
        <taxon>Mammalia</taxon>
        <taxon>Eutheria</taxon>
        <taxon>Laurasiatheria</taxon>
        <taxon>Artiodactyla</taxon>
        <taxon>Ruminantia</taxon>
        <taxon>Pecora</taxon>
        <taxon>Bovidae</taxon>
        <taxon>Caprinae</taxon>
        <taxon>Ovis</taxon>
    </lineage>
</organism>
<keyword evidence="4" id="KW-1185">Reference proteome</keyword>
<dbReference type="Gene3D" id="1.10.10.1210">
    <property type="entry name" value="MAGE homology domain, winged helix WH2 motif"/>
    <property type="match status" value="2"/>
</dbReference>
<reference evidence="3" key="1">
    <citation type="submission" date="2022-03" db="EMBL/GenBank/DDBJ databases">
        <title>Genomic analyses of argali, domestic sheep and their hybrids provide insights into chromosomal evolution, heterosis and genetic basis of agronomic traits.</title>
        <authorList>
            <person name="Li M."/>
        </authorList>
    </citation>
    <scope>NUCLEOTIDE SEQUENCE</scope>
    <source>
        <strain evidence="3">CAU-MHL-2022a</strain>
        <tissue evidence="3">Skin</tissue>
    </source>
</reference>
<dbReference type="EMBL" id="JAKZEL010000003">
    <property type="protein sequence ID" value="KAI4545581.1"/>
    <property type="molecule type" value="Genomic_DNA"/>
</dbReference>
<feature type="region of interest" description="Disordered" evidence="1">
    <location>
        <begin position="1"/>
        <end position="62"/>
    </location>
</feature>
<dbReference type="PANTHER" id="PTHR11736">
    <property type="entry name" value="MELANOMA-ASSOCIATED ANTIGEN MAGE ANTIGEN"/>
    <property type="match status" value="1"/>
</dbReference>
<feature type="compositionally biased region" description="Basic residues" evidence="1">
    <location>
        <begin position="497"/>
        <end position="506"/>
    </location>
</feature>
<feature type="compositionally biased region" description="Basic residues" evidence="1">
    <location>
        <begin position="177"/>
        <end position="189"/>
    </location>
</feature>
<dbReference type="InterPro" id="IPR041899">
    <property type="entry name" value="MAGE_WH2"/>
</dbReference>
<feature type="compositionally biased region" description="Basic and acidic residues" evidence="1">
    <location>
        <begin position="190"/>
        <end position="209"/>
    </location>
</feature>
<dbReference type="SMART" id="SM01392">
    <property type="entry name" value="MAGE_N"/>
    <property type="match status" value="1"/>
</dbReference>
<dbReference type="Proteomes" id="UP001214576">
    <property type="component" value="Unassembled WGS sequence"/>
</dbReference>
<dbReference type="PANTHER" id="PTHR11736:SF36">
    <property type="entry name" value="MELANOMA-ASSOCIATED ANTIGEN B10"/>
    <property type="match status" value="1"/>
</dbReference>
<feature type="compositionally biased region" description="Polar residues" evidence="1">
    <location>
        <begin position="53"/>
        <end position="62"/>
    </location>
</feature>
<evidence type="ECO:0000313" key="3">
    <source>
        <dbReference type="EMBL" id="KAI4545581.1"/>
    </source>
</evidence>
<feature type="domain" description="MAGE" evidence="2">
    <location>
        <begin position="283"/>
        <end position="470"/>
    </location>
</feature>
<dbReference type="SMART" id="SM01373">
    <property type="entry name" value="MAGE"/>
    <property type="match status" value="2"/>
</dbReference>
<feature type="compositionally biased region" description="Polar residues" evidence="1">
    <location>
        <begin position="222"/>
        <end position="236"/>
    </location>
</feature>
<dbReference type="InterPro" id="IPR041898">
    <property type="entry name" value="MAGE_WH1"/>
</dbReference>
<dbReference type="GO" id="GO:0005634">
    <property type="term" value="C:nucleus"/>
    <property type="evidence" value="ECO:0007669"/>
    <property type="project" value="TreeGrafter"/>
</dbReference>
<feature type="compositionally biased region" description="Gly residues" evidence="1">
    <location>
        <begin position="34"/>
        <end position="45"/>
    </location>
</feature>
<protein>
    <recommendedName>
        <fullName evidence="2">MAGE domain-containing protein</fullName>
    </recommendedName>
</protein>
<comment type="caution">
    <text evidence="3">The sequence shown here is derived from an EMBL/GenBank/DDBJ whole genome shotgun (WGS) entry which is preliminary data.</text>
</comment>
<evidence type="ECO:0000313" key="4">
    <source>
        <dbReference type="Proteomes" id="UP001214576"/>
    </source>
</evidence>
<proteinExistence type="predicted"/>
<dbReference type="InterPro" id="IPR021072">
    <property type="entry name" value="MAGE_N"/>
</dbReference>
<dbReference type="AlphaFoldDB" id="A0AAD4UHX3"/>
<feature type="region of interest" description="Disordered" evidence="1">
    <location>
        <begin position="177"/>
        <end position="236"/>
    </location>
</feature>
<feature type="region of interest" description="Disordered" evidence="1">
    <location>
        <begin position="255"/>
        <end position="280"/>
    </location>
</feature>
<gene>
    <name evidence="3" type="ORF">MG293_005847</name>
</gene>
<evidence type="ECO:0000259" key="2">
    <source>
        <dbReference type="PROSITE" id="PS50838"/>
    </source>
</evidence>
<accession>A0AAD4UHX3</accession>
<name>A0AAD4UHX3_OVIAM</name>
<dbReference type="Pfam" id="PF12440">
    <property type="entry name" value="MAGE_N"/>
    <property type="match status" value="1"/>
</dbReference>
<dbReference type="InterPro" id="IPR037445">
    <property type="entry name" value="MAGE"/>
</dbReference>
<dbReference type="PROSITE" id="PS50838">
    <property type="entry name" value="MAGE"/>
    <property type="match status" value="2"/>
</dbReference>
<dbReference type="InterPro" id="IPR002190">
    <property type="entry name" value="MHD_dom"/>
</dbReference>
<feature type="compositionally biased region" description="Basic and acidic residues" evidence="1">
    <location>
        <begin position="1"/>
        <end position="21"/>
    </location>
</feature>
<dbReference type="Gene3D" id="1.10.10.1200">
    <property type="entry name" value="MAGE homology domain, winged helix WH1 motif"/>
    <property type="match status" value="2"/>
</dbReference>
<evidence type="ECO:0000256" key="1">
    <source>
        <dbReference type="SAM" id="MobiDB-lite"/>
    </source>
</evidence>
<dbReference type="Pfam" id="PF01454">
    <property type="entry name" value="MAGE"/>
    <property type="match status" value="2"/>
</dbReference>
<dbReference type="FunFam" id="1.10.10.1210:FF:000001">
    <property type="entry name" value="melanoma-associated antigen D1"/>
    <property type="match status" value="2"/>
</dbReference>
<feature type="region of interest" description="Disordered" evidence="1">
    <location>
        <begin position="497"/>
        <end position="516"/>
    </location>
</feature>
<dbReference type="GO" id="GO:0000122">
    <property type="term" value="P:negative regulation of transcription by RNA polymerase II"/>
    <property type="evidence" value="ECO:0007669"/>
    <property type="project" value="TreeGrafter"/>
</dbReference>
<feature type="domain" description="MAGE" evidence="2">
    <location>
        <begin position="530"/>
        <end position="729"/>
    </location>
</feature>
<sequence>MSDYKSIKDSQSEINSEEHSGAEAGGASAEVTRNGGGASDGGSPGQPGRANQGADTASTNKNIDLESTGDAVHFLTGDRNQFQYQLGEPGEEGEVEKALAQEKWPQPIFTTAYNVQDTAIDVAKNIKELRKIVTLDQGVGVKPAAERRASQDQRRTLCDRVIYLLYHVLSVIMPRGQKSKLRAREKRRQARQESSDRVEAQPTEPKEEEFPSSPSPSFEDVPQSSAATGTSSSLQVPGKICSTTVAASVSDAKFSEGATDQGEEKPKVSQSQDTTKRCPKDPVDKKVALLVNYLLIKYQMKEPVTKRDMLRNVIHKYKNHFSEILRKASEHLELLFGLDVKETDPNKGTYVLVNKMELGSDEKLGDDREIPKTGLLMIVLGVILTKGNCATEEQVWEVLNMMELYEEKKDAIYGDVKQLITKDLVQEKYLEYRQVANSDPPRYEFLWGPRAYTETTKMKVLEFVAKIHDTIDLSLSHLPTCLLPLLEVIMPRGQKSKLRARERRHQAQVEPQNPGLQRATNTESIQRGHIDEKVVIMVYYLLYKYNLKEPIRKAEMLREVIQMYRSHYLEILQRAAEHMEMIFGLDLKEVDPYRHIYILVNKMEVSCDARLINRIEIPKTGLLMAILGVIFMQGNCASEERVWQTLNVMGLFNGRKHFIFGEPKKLITKDLVQQKYLEYRQVANSDPPCYEFLWGLRAHAETTKMKVLEFMAKIHNMVPTAFPSLYEEALRDEEERAQARASAKARTAALAKARSSAIASSSSHSKRV</sequence>
<dbReference type="FunFam" id="1.10.10.1200:FF:000007">
    <property type="entry name" value="Melanoma-associated antigen C2"/>
    <property type="match status" value="2"/>
</dbReference>